<organism evidence="3 4">
    <name type="scientific">Hydrogenophaga laconesensis</name>
    <dbReference type="NCBI Taxonomy" id="1805971"/>
    <lineage>
        <taxon>Bacteria</taxon>
        <taxon>Pseudomonadati</taxon>
        <taxon>Pseudomonadota</taxon>
        <taxon>Betaproteobacteria</taxon>
        <taxon>Burkholderiales</taxon>
        <taxon>Comamonadaceae</taxon>
        <taxon>Hydrogenophaga</taxon>
    </lineage>
</organism>
<keyword evidence="1 3" id="KW-0456">Lyase</keyword>
<dbReference type="GO" id="GO:0047437">
    <property type="term" value="F:4-oxalocrotonate decarboxylase activity"/>
    <property type="evidence" value="ECO:0007669"/>
    <property type="project" value="UniProtKB-EC"/>
</dbReference>
<keyword evidence="4" id="KW-1185">Reference proteome</keyword>
<dbReference type="InterPro" id="IPR050772">
    <property type="entry name" value="Hydratase-Decarb/MhpD_sf"/>
</dbReference>
<dbReference type="InterPro" id="IPR017630">
    <property type="entry name" value="4-oxalocrotonate_decarboxylase"/>
</dbReference>
<evidence type="ECO:0000259" key="2">
    <source>
        <dbReference type="Pfam" id="PF01557"/>
    </source>
</evidence>
<dbReference type="PANTHER" id="PTHR30143:SF0">
    <property type="entry name" value="2-KETO-4-PENTENOATE HYDRATASE"/>
    <property type="match status" value="1"/>
</dbReference>
<gene>
    <name evidence="3" type="ORF">J2X09_001652</name>
</gene>
<dbReference type="Proteomes" id="UP001265550">
    <property type="component" value="Unassembled WGS sequence"/>
</dbReference>
<comment type="caution">
    <text evidence="3">The sequence shown here is derived from an EMBL/GenBank/DDBJ whole genome shotgun (WGS) entry which is preliminary data.</text>
</comment>
<dbReference type="Gene3D" id="3.90.850.10">
    <property type="entry name" value="Fumarylacetoacetase-like, C-terminal domain"/>
    <property type="match status" value="1"/>
</dbReference>
<protein>
    <submittedName>
        <fullName evidence="3">2-oxo-3-hexenedioate decarboxylase</fullName>
        <ecNumber evidence="3">4.1.1.77</ecNumber>
    </submittedName>
</protein>
<dbReference type="Pfam" id="PF01557">
    <property type="entry name" value="FAA_hydrolase"/>
    <property type="match status" value="1"/>
</dbReference>
<evidence type="ECO:0000313" key="3">
    <source>
        <dbReference type="EMBL" id="MDR7093920.1"/>
    </source>
</evidence>
<dbReference type="SUPFAM" id="SSF56529">
    <property type="entry name" value="FAH"/>
    <property type="match status" value="1"/>
</dbReference>
<accession>A0ABU1V984</accession>
<proteinExistence type="predicted"/>
<dbReference type="PANTHER" id="PTHR30143">
    <property type="entry name" value="ACID HYDRATASE"/>
    <property type="match status" value="1"/>
</dbReference>
<dbReference type="EC" id="4.1.1.77" evidence="3"/>
<dbReference type="InterPro" id="IPR011234">
    <property type="entry name" value="Fumarylacetoacetase-like_C"/>
</dbReference>
<evidence type="ECO:0000256" key="1">
    <source>
        <dbReference type="ARBA" id="ARBA00023239"/>
    </source>
</evidence>
<reference evidence="3 4" key="1">
    <citation type="submission" date="2023-07" db="EMBL/GenBank/DDBJ databases">
        <title>Sorghum-associated microbial communities from plants grown in Nebraska, USA.</title>
        <authorList>
            <person name="Schachtman D."/>
        </authorList>
    </citation>
    <scope>NUCLEOTIDE SEQUENCE [LARGE SCALE GENOMIC DNA]</scope>
    <source>
        <strain evidence="3 4">BE240</strain>
    </source>
</reference>
<sequence>MMATSLSSSEIVGLAERVDRAQQASQPITKLTDEFPAMNIADGYAVQLELRRRKLARGERSVGWKAGVTSRAKMVQVGVHAPTVGFLTNTMARPESSAVRTDDLVHPRVECEIAFVTRQALRGAHCTREQVLAATDFVLPALEVIDSRYAGFKFDMPSVIADNCSAARYVTGGWPRSPLDVDLHALGVVFEKNGEAEGLAASAAVLGHPADAVAMLVAVLTELGEELPAGSVVLSGGITEAVVVQAGDHVSARFQHLGSVSAKFV</sequence>
<evidence type="ECO:0000313" key="4">
    <source>
        <dbReference type="Proteomes" id="UP001265550"/>
    </source>
</evidence>
<name>A0ABU1V984_9BURK</name>
<feature type="domain" description="Fumarylacetoacetase-like C-terminal" evidence="2">
    <location>
        <begin position="89"/>
        <end position="264"/>
    </location>
</feature>
<dbReference type="NCBIfam" id="TIGR03218">
    <property type="entry name" value="catechol_dmpH"/>
    <property type="match status" value="1"/>
</dbReference>
<dbReference type="EMBL" id="JAVDWE010000003">
    <property type="protein sequence ID" value="MDR7093920.1"/>
    <property type="molecule type" value="Genomic_DNA"/>
</dbReference>
<dbReference type="InterPro" id="IPR036663">
    <property type="entry name" value="Fumarylacetoacetase_C_sf"/>
</dbReference>